<dbReference type="Proteomes" id="UP000092401">
    <property type="component" value="Unassembled WGS sequence"/>
</dbReference>
<evidence type="ECO:0000259" key="1">
    <source>
        <dbReference type="Pfam" id="PF04069"/>
    </source>
</evidence>
<proteinExistence type="predicted"/>
<dbReference type="Proteomes" id="UP000092403">
    <property type="component" value="Unassembled WGS sequence"/>
</dbReference>
<dbReference type="Gene3D" id="3.40.190.120">
    <property type="entry name" value="Osmoprotection protein (prox), domain 2"/>
    <property type="match status" value="1"/>
</dbReference>
<feature type="domain" description="ABC-type glycine betaine transport system substrate-binding" evidence="1">
    <location>
        <begin position="29"/>
        <end position="291"/>
    </location>
</feature>
<dbReference type="InterPro" id="IPR007210">
    <property type="entry name" value="ABC_Gly_betaine_transp_sub-bd"/>
</dbReference>
<evidence type="ECO:0000313" key="4">
    <source>
        <dbReference type="EMBL" id="KYC50558.1"/>
    </source>
</evidence>
<dbReference type="EMBL" id="LNGE01000013">
    <property type="protein sequence ID" value="KYC45649.1"/>
    <property type="molecule type" value="Genomic_DNA"/>
</dbReference>
<dbReference type="EMBL" id="LNGF01000013">
    <property type="protein sequence ID" value="KYC47940.1"/>
    <property type="molecule type" value="Genomic_DNA"/>
</dbReference>
<protein>
    <submittedName>
        <fullName evidence="2">Substrate binding domain of ABC-type glycine betaine transport system</fullName>
    </submittedName>
</protein>
<gene>
    <name evidence="2" type="ORF">APG10_00640</name>
    <name evidence="3" type="ORF">APG11_00715</name>
    <name evidence="4" type="ORF">APG12_00692</name>
</gene>
<dbReference type="GO" id="GO:0022857">
    <property type="term" value="F:transmembrane transporter activity"/>
    <property type="evidence" value="ECO:0007669"/>
    <property type="project" value="InterPro"/>
</dbReference>
<dbReference type="EMBL" id="LNJC01000011">
    <property type="protein sequence ID" value="KYC50558.1"/>
    <property type="molecule type" value="Genomic_DNA"/>
</dbReference>
<evidence type="ECO:0000313" key="3">
    <source>
        <dbReference type="EMBL" id="KYC47940.1"/>
    </source>
</evidence>
<evidence type="ECO:0000313" key="5">
    <source>
        <dbReference type="Proteomes" id="UP000091929"/>
    </source>
</evidence>
<accession>A0A150IKY4</accession>
<dbReference type="AlphaFoldDB" id="A0A150IKY4"/>
<dbReference type="GO" id="GO:0043190">
    <property type="term" value="C:ATP-binding cassette (ABC) transporter complex"/>
    <property type="evidence" value="ECO:0007669"/>
    <property type="project" value="InterPro"/>
</dbReference>
<organism evidence="2 6">
    <name type="scientific">Candidatus Methanofastidiosum methylothiophilum</name>
    <dbReference type="NCBI Taxonomy" id="1705564"/>
    <lineage>
        <taxon>Archaea</taxon>
        <taxon>Methanobacteriati</taxon>
        <taxon>Methanobacteriota</taxon>
        <taxon>Stenosarchaea group</taxon>
        <taxon>Candidatus Methanofastidiosia</taxon>
        <taxon>Candidatus Methanofastidiosales</taxon>
        <taxon>Candidatus Methanofastidiosaceae</taxon>
        <taxon>Candidatus Methanofastidiosum</taxon>
    </lineage>
</organism>
<dbReference type="PROSITE" id="PS51257">
    <property type="entry name" value="PROKAR_LIPOPROTEIN"/>
    <property type="match status" value="1"/>
</dbReference>
<dbReference type="SUPFAM" id="SSF53850">
    <property type="entry name" value="Periplasmic binding protein-like II"/>
    <property type="match status" value="1"/>
</dbReference>
<dbReference type="Pfam" id="PF04069">
    <property type="entry name" value="OpuAC"/>
    <property type="match status" value="1"/>
</dbReference>
<reference evidence="5 6" key="1">
    <citation type="journal article" date="2016" name="ISME J.">
        <title>Chasing the elusive Euryarchaeota class WSA2: genomes reveal a uniquely fastidious methyl-reducing methanogen.</title>
        <authorList>
            <person name="Nobu M.K."/>
            <person name="Narihiro T."/>
            <person name="Kuroda K."/>
            <person name="Mei R."/>
            <person name="Liu W.T."/>
        </authorList>
    </citation>
    <scope>NUCLEOTIDE SEQUENCE [LARGE SCALE GENOMIC DNA]</scope>
    <source>
        <strain evidence="2">B03fssc0709_Meth_Bin005</strain>
        <strain evidence="3">B15fssc0709_Meth_Bin003</strain>
        <strain evidence="4">BMIXfssc0709_Meth_Bin006</strain>
    </source>
</reference>
<evidence type="ECO:0000313" key="2">
    <source>
        <dbReference type="EMBL" id="KYC45649.1"/>
    </source>
</evidence>
<comment type="caution">
    <text evidence="2">The sequence shown here is derived from an EMBL/GenBank/DDBJ whole genome shotgun (WGS) entry which is preliminary data.</text>
</comment>
<evidence type="ECO:0000313" key="6">
    <source>
        <dbReference type="Proteomes" id="UP000092401"/>
    </source>
</evidence>
<accession>A0A150ISJ8</accession>
<sequence length="299" mass="33440">MKNKLFFSGMLIFFLIVATTGCIGQGSEKKIVIGTMPYNEEYILGHMISLLLEDAGYKTEVKEGLGGTLINYEALKRGQIHVFVGYTGAFYNTVLKLPALDNWDPTIVYNEVEKGMKEKEGITVVAKLGFKNNYAISVPRSWAQERNLTKVSELAPYAPSMVLGTDIEYPTAPDGLPTFEKAYGFKFKDVKSMEPTLVYEAIKNKLVDVITGYTTDKRGELFNLVVLEDDKGGLLPYDAIIITTTSFAKDEAVINVLKKLEGKIDDKEMADMNYQYDVEKKESRDIARAFLISEGLIKN</sequence>
<dbReference type="Proteomes" id="UP000091929">
    <property type="component" value="Unassembled WGS sequence"/>
</dbReference>
<dbReference type="Gene3D" id="3.40.190.10">
    <property type="entry name" value="Periplasmic binding protein-like II"/>
    <property type="match status" value="1"/>
</dbReference>
<name>A0A150IKY4_9EURY</name>
<accession>A0A150J083</accession>